<comment type="caution">
    <text evidence="1">The sequence shown here is derived from an EMBL/GenBank/DDBJ whole genome shotgun (WGS) entry which is preliminary data.</text>
</comment>
<gene>
    <name evidence="1" type="ORF">LOK49_LG03G02218</name>
</gene>
<name>A0ACC0IBW4_9ERIC</name>
<keyword evidence="2" id="KW-1185">Reference proteome</keyword>
<reference evidence="1 2" key="1">
    <citation type="journal article" date="2022" name="Plant J.">
        <title>Chromosome-level genome of Camellia lanceoleosa provides a valuable resource for understanding genome evolution and self-incompatibility.</title>
        <authorList>
            <person name="Gong W."/>
            <person name="Xiao S."/>
            <person name="Wang L."/>
            <person name="Liao Z."/>
            <person name="Chang Y."/>
            <person name="Mo W."/>
            <person name="Hu G."/>
            <person name="Li W."/>
            <person name="Zhao G."/>
            <person name="Zhu H."/>
            <person name="Hu X."/>
            <person name="Ji K."/>
            <person name="Xiang X."/>
            <person name="Song Q."/>
            <person name="Yuan D."/>
            <person name="Jin S."/>
            <person name="Zhang L."/>
        </authorList>
    </citation>
    <scope>NUCLEOTIDE SEQUENCE [LARGE SCALE GENOMIC DNA]</scope>
    <source>
        <strain evidence="1">SQ_2022a</strain>
    </source>
</reference>
<sequence>MERDIHAALVPFAAFGHLMPFYELSIALAKAGIHVSFISTRNNILRLPQLPPHLSSLITFVPLSWSTGGSNLLPEGMEATVDIPADNVEHLMAAFDLLKHPFKQFVIEQSPDWIISDFISSWIVDVAKECHILSSSSLLSRRHQCVLRPPEYLSHWREKIEVAAEDLTSPPWWVDFDHRYIIVVMKQSSHSLGSTQRNASNSVLKRVGEHLMGVGMAT</sequence>
<evidence type="ECO:0000313" key="1">
    <source>
        <dbReference type="EMBL" id="KAI8022910.1"/>
    </source>
</evidence>
<protein>
    <submittedName>
        <fullName evidence="1">UDP-glycosyltransferase 91C1</fullName>
    </submittedName>
</protein>
<evidence type="ECO:0000313" key="2">
    <source>
        <dbReference type="Proteomes" id="UP001060215"/>
    </source>
</evidence>
<organism evidence="1 2">
    <name type="scientific">Camellia lanceoleosa</name>
    <dbReference type="NCBI Taxonomy" id="1840588"/>
    <lineage>
        <taxon>Eukaryota</taxon>
        <taxon>Viridiplantae</taxon>
        <taxon>Streptophyta</taxon>
        <taxon>Embryophyta</taxon>
        <taxon>Tracheophyta</taxon>
        <taxon>Spermatophyta</taxon>
        <taxon>Magnoliopsida</taxon>
        <taxon>eudicotyledons</taxon>
        <taxon>Gunneridae</taxon>
        <taxon>Pentapetalae</taxon>
        <taxon>asterids</taxon>
        <taxon>Ericales</taxon>
        <taxon>Theaceae</taxon>
        <taxon>Camellia</taxon>
    </lineage>
</organism>
<accession>A0ACC0IBW4</accession>
<dbReference type="EMBL" id="CM045763">
    <property type="protein sequence ID" value="KAI8022910.1"/>
    <property type="molecule type" value="Genomic_DNA"/>
</dbReference>
<dbReference type="Proteomes" id="UP001060215">
    <property type="component" value="Chromosome 6"/>
</dbReference>
<proteinExistence type="predicted"/>